<dbReference type="AlphaFoldDB" id="A0A6C0IL60"/>
<organism evidence="1">
    <name type="scientific">viral metagenome</name>
    <dbReference type="NCBI Taxonomy" id="1070528"/>
    <lineage>
        <taxon>unclassified sequences</taxon>
        <taxon>metagenomes</taxon>
        <taxon>organismal metagenomes</taxon>
    </lineage>
</organism>
<sequence>MIKKYKKIISVFFILCFFFFFLKSCNLIEGFGLKKHFTIGDFVGQEPIQKQNAVIKVLTDSYPNRIKRCKDSKDQTKCKDSLLNYVKESKLTCSAFLHKNKDLEKKCHDLLYEPIFKKK</sequence>
<evidence type="ECO:0000313" key="1">
    <source>
        <dbReference type="EMBL" id="QHT93702.1"/>
    </source>
</evidence>
<proteinExistence type="predicted"/>
<dbReference type="EMBL" id="MN740210">
    <property type="protein sequence ID" value="QHT93702.1"/>
    <property type="molecule type" value="Genomic_DNA"/>
</dbReference>
<protein>
    <submittedName>
        <fullName evidence="1">Uncharacterized protein</fullName>
    </submittedName>
</protein>
<name>A0A6C0IL60_9ZZZZ</name>
<accession>A0A6C0IL60</accession>
<reference evidence="1" key="1">
    <citation type="journal article" date="2020" name="Nature">
        <title>Giant virus diversity and host interactions through global metagenomics.</title>
        <authorList>
            <person name="Schulz F."/>
            <person name="Roux S."/>
            <person name="Paez-Espino D."/>
            <person name="Jungbluth S."/>
            <person name="Walsh D.A."/>
            <person name="Denef V.J."/>
            <person name="McMahon K.D."/>
            <person name="Konstantinidis K.T."/>
            <person name="Eloe-Fadrosh E.A."/>
            <person name="Kyrpides N.C."/>
            <person name="Woyke T."/>
        </authorList>
    </citation>
    <scope>NUCLEOTIDE SEQUENCE</scope>
    <source>
        <strain evidence="1">GVMAG-M-3300024258-14</strain>
    </source>
</reference>